<evidence type="ECO:0000313" key="2">
    <source>
        <dbReference type="Proteomes" id="UP001152523"/>
    </source>
</evidence>
<organism evidence="1 2">
    <name type="scientific">Cuscuta epithymum</name>
    <dbReference type="NCBI Taxonomy" id="186058"/>
    <lineage>
        <taxon>Eukaryota</taxon>
        <taxon>Viridiplantae</taxon>
        <taxon>Streptophyta</taxon>
        <taxon>Embryophyta</taxon>
        <taxon>Tracheophyta</taxon>
        <taxon>Spermatophyta</taxon>
        <taxon>Magnoliopsida</taxon>
        <taxon>eudicotyledons</taxon>
        <taxon>Gunneridae</taxon>
        <taxon>Pentapetalae</taxon>
        <taxon>asterids</taxon>
        <taxon>lamiids</taxon>
        <taxon>Solanales</taxon>
        <taxon>Convolvulaceae</taxon>
        <taxon>Cuscuteae</taxon>
        <taxon>Cuscuta</taxon>
        <taxon>Cuscuta subgen. Cuscuta</taxon>
    </lineage>
</organism>
<dbReference type="Proteomes" id="UP001152523">
    <property type="component" value="Unassembled WGS sequence"/>
</dbReference>
<gene>
    <name evidence="1" type="ORF">CEPIT_LOCUS39786</name>
</gene>
<accession>A0AAV0G333</accession>
<reference evidence="1" key="1">
    <citation type="submission" date="2022-07" db="EMBL/GenBank/DDBJ databases">
        <authorList>
            <person name="Macas J."/>
            <person name="Novak P."/>
            <person name="Neumann P."/>
        </authorList>
    </citation>
    <scope>NUCLEOTIDE SEQUENCE</scope>
</reference>
<name>A0AAV0G333_9ASTE</name>
<keyword evidence="2" id="KW-1185">Reference proteome</keyword>
<dbReference type="EMBL" id="CAMAPF010001039">
    <property type="protein sequence ID" value="CAH9142286.1"/>
    <property type="molecule type" value="Genomic_DNA"/>
</dbReference>
<dbReference type="AlphaFoldDB" id="A0AAV0G333"/>
<protein>
    <submittedName>
        <fullName evidence="1">Uncharacterized protein</fullName>
    </submittedName>
</protein>
<sequence length="139" mass="15413">MRLVIRGFLPQDSLLIAPSMASGVIRGGLPWGTSIIFYNTNMEVVFHQGLSPRIENAQTLQVVLLASWLKFYGLEEDLTVALVRGVYHTGQIPAVLPGVIRMRYVLDDDSFGTGPPLHLDDLAAVELVIERVLYNIFGF</sequence>
<comment type="caution">
    <text evidence="1">The sequence shown here is derived from an EMBL/GenBank/DDBJ whole genome shotgun (WGS) entry which is preliminary data.</text>
</comment>
<proteinExistence type="predicted"/>
<evidence type="ECO:0000313" key="1">
    <source>
        <dbReference type="EMBL" id="CAH9142286.1"/>
    </source>
</evidence>